<dbReference type="EMBL" id="AAGW02052465">
    <property type="status" value="NOT_ANNOTATED_CDS"/>
    <property type="molecule type" value="Genomic_DNA"/>
</dbReference>
<dbReference type="EMBL" id="AAGW02052466">
    <property type="status" value="NOT_ANNOTATED_CDS"/>
    <property type="molecule type" value="Genomic_DNA"/>
</dbReference>
<dbReference type="GO" id="GO:0006264">
    <property type="term" value="P:mitochondrial DNA replication"/>
    <property type="evidence" value="ECO:0007669"/>
    <property type="project" value="Ensembl"/>
</dbReference>
<evidence type="ECO:0000256" key="3">
    <source>
        <dbReference type="ARBA" id="ARBA00022801"/>
    </source>
</evidence>
<dbReference type="GO" id="GO:0043504">
    <property type="term" value="P:mitochondrial DNA repair"/>
    <property type="evidence" value="ECO:0007669"/>
    <property type="project" value="UniProtKB-UniRule"/>
</dbReference>
<keyword evidence="3 8" id="KW-0378">Hydrolase</keyword>
<evidence type="ECO:0000256" key="7">
    <source>
        <dbReference type="ARBA" id="ARBA00093440"/>
    </source>
</evidence>
<sequence length="378" mass="42803">MKAFQAVCRQLRPSKGFPGEPAPRMNFFTSSYCFGRKKKMNPYEEVDQGKYSDLVRSVLSCRGSAQTPESLFEEDALLYGPVSKRHPPKQDKEAKVPRNWFPIFNPERDVRPDASDPSVPLKIPLQKKVIPSVTRILQHTMTPQQVFYLERWKQRMVLELGEDGFAEYTSNIFLQGRRFHEALESILLPQVNSQGRGEDLLECGYIESVQHVLKDVSGVRALESAVQHETLKYAGLLDCVAEYQGKLCVIDWKTSEKPKPFLRNTFDNPLQVVAYVGAINYDANYSFQVRTQALLSAYLCLPKTLGSLLCSYPTADSVISCSHPTPPLLFFFSHFKTLFLPLPGFLKIVPLMITAHSSLFYLSSLFSCILVQSFSNPP</sequence>
<dbReference type="InParanoid" id="A0A5F9DKW6"/>
<gene>
    <name evidence="8 9" type="primary">MGME1</name>
</gene>
<keyword evidence="4 8" id="KW-0269">Exonuclease</keyword>
<evidence type="ECO:0000256" key="6">
    <source>
        <dbReference type="ARBA" id="ARBA00023204"/>
    </source>
</evidence>
<evidence type="ECO:0000256" key="4">
    <source>
        <dbReference type="ARBA" id="ARBA00022839"/>
    </source>
</evidence>
<protein>
    <recommendedName>
        <fullName evidence="8">Mitochondrial genome maintenance exonuclease 1</fullName>
        <ecNumber evidence="8">3.1.-.-</ecNumber>
    </recommendedName>
</protein>
<dbReference type="HAMAP" id="MF_03030">
    <property type="entry name" value="MGME1"/>
    <property type="match status" value="1"/>
</dbReference>
<name>A0A5F9DKW6_RABIT</name>
<organism evidence="9 10">
    <name type="scientific">Oryctolagus cuniculus</name>
    <name type="common">Rabbit</name>
    <dbReference type="NCBI Taxonomy" id="9986"/>
    <lineage>
        <taxon>Eukaryota</taxon>
        <taxon>Metazoa</taxon>
        <taxon>Chordata</taxon>
        <taxon>Craniata</taxon>
        <taxon>Vertebrata</taxon>
        <taxon>Euteleostomi</taxon>
        <taxon>Mammalia</taxon>
        <taxon>Eutheria</taxon>
        <taxon>Euarchontoglires</taxon>
        <taxon>Glires</taxon>
        <taxon>Lagomorpha</taxon>
        <taxon>Leporidae</taxon>
        <taxon>Oryctolagus</taxon>
    </lineage>
</organism>
<dbReference type="STRING" id="9986.ENSOCUP00000046770"/>
<feature type="active site" evidence="8">
    <location>
        <position position="251"/>
    </location>
</feature>
<dbReference type="EC" id="3.1.-.-" evidence="8"/>
<feature type="active site" evidence="8">
    <location>
        <position position="253"/>
    </location>
</feature>
<keyword evidence="10" id="KW-1185">Reference proteome</keyword>
<comment type="subcellular location">
    <subcellularLocation>
        <location evidence="8">Mitochondrion</location>
    </subcellularLocation>
</comment>
<dbReference type="GO" id="GO:0005739">
    <property type="term" value="C:mitochondrion"/>
    <property type="evidence" value="ECO:0007669"/>
    <property type="project" value="UniProtKB-SubCell"/>
</dbReference>
<comment type="function">
    <text evidence="8">Metal-dependent single-stranded DNA (ssDNA) exonuclease involved in mitochondrial genome maintenance. Has preference for 5'-3' exonuclease activity but is also capable of endoduclease activity on linear substrates. Necessary for maintenance of proper 7S DNA levels. Probably involved in mitochondrial DNA (mtDNA) repair, possibly via the processing of displaced DNA containing Okazaki fragments during RNA-primed DNA synthesis on the lagging strand or via processing of DNA flaps during long-patch base excision repair.</text>
</comment>
<dbReference type="Proteomes" id="UP000001811">
    <property type="component" value="Chromosome 4"/>
</dbReference>
<dbReference type="FunFam" id="3.90.320.10:FF:000005">
    <property type="entry name" value="Mitochondrial genome maintenance exonuclease 1"/>
    <property type="match status" value="1"/>
</dbReference>
<dbReference type="PANTHER" id="PTHR31340">
    <property type="entry name" value="MITOCHONDRIAL GENOME MAINTENANCE EXONUCLEASE 1"/>
    <property type="match status" value="1"/>
</dbReference>
<keyword evidence="2" id="KW-0227">DNA damage</keyword>
<reference evidence="9" key="2">
    <citation type="submission" date="2025-08" db="UniProtKB">
        <authorList>
            <consortium name="Ensembl"/>
        </authorList>
    </citation>
    <scope>IDENTIFICATION</scope>
    <source>
        <strain evidence="9">Thorbecke</strain>
    </source>
</reference>
<dbReference type="SMR" id="A0A5F9DKW6"/>
<dbReference type="GeneTree" id="ENSGT00390000003349"/>
<feature type="active site" evidence="8">
    <location>
        <position position="238"/>
    </location>
</feature>
<comment type="function">
    <text evidence="7">Metal-dependent single-stranded DNA (ssDNA) exonuclease involved in mitochondrial genome maintenance. Has preference for 5'-3' exonuclease activity but is also capable of endonuclease activity on linear substrates. Necessary for maintenance of proper 7S DNA levels. Probably involved in mitochondrial DNA (mtDNA) repair, possibly via the processing of displaced DNA containing Okazaki fragments during RNA-primed DNA synthesis on the lagging strand or via processing of DNA flaps during long-patch base excision repair. Specifically binds 5-hydroxymethylcytosine (5hmC)-containing DNA in stem cells.</text>
</comment>
<dbReference type="Bgee" id="ENSOCUG00000017083">
    <property type="expression patterns" value="Expressed in ovary and 16 other cell types or tissues"/>
</dbReference>
<comment type="similarity">
    <text evidence="8">Belongs to the MGME1 family.</text>
</comment>
<dbReference type="Gene3D" id="3.90.320.10">
    <property type="match status" value="1"/>
</dbReference>
<reference evidence="9" key="3">
    <citation type="submission" date="2025-09" db="UniProtKB">
        <authorList>
            <consortium name="Ensembl"/>
        </authorList>
    </citation>
    <scope>IDENTIFICATION</scope>
    <source>
        <strain evidence="9">Thorbecke</strain>
    </source>
</reference>
<evidence type="ECO:0000313" key="9">
    <source>
        <dbReference type="Ensembl" id="ENSOCUP00000046770.1"/>
    </source>
</evidence>
<evidence type="ECO:0000256" key="5">
    <source>
        <dbReference type="ARBA" id="ARBA00023128"/>
    </source>
</evidence>
<evidence type="ECO:0000256" key="8">
    <source>
        <dbReference type="HAMAP-Rule" id="MF_03030"/>
    </source>
</evidence>
<reference evidence="9 10" key="1">
    <citation type="journal article" date="2011" name="Nature">
        <title>A high-resolution map of human evolutionary constraint using 29 mammals.</title>
        <authorList>
            <person name="Lindblad-Toh K."/>
            <person name="Garber M."/>
            <person name="Zuk O."/>
            <person name="Lin M.F."/>
            <person name="Parker B.J."/>
            <person name="Washietl S."/>
            <person name="Kheradpour P."/>
            <person name="Ernst J."/>
            <person name="Jordan G."/>
            <person name="Mauceli E."/>
            <person name="Ward L.D."/>
            <person name="Lowe C.B."/>
            <person name="Holloway A.K."/>
            <person name="Clamp M."/>
            <person name="Gnerre S."/>
            <person name="Alfoldi J."/>
            <person name="Beal K."/>
            <person name="Chang J."/>
            <person name="Clawson H."/>
            <person name="Cuff J."/>
            <person name="Di Palma F."/>
            <person name="Fitzgerald S."/>
            <person name="Flicek P."/>
            <person name="Guttman M."/>
            <person name="Hubisz M.J."/>
            <person name="Jaffe D.B."/>
            <person name="Jungreis I."/>
            <person name="Kent W.J."/>
            <person name="Kostka D."/>
            <person name="Lara M."/>
            <person name="Martins A.L."/>
            <person name="Massingham T."/>
            <person name="Moltke I."/>
            <person name="Raney B.J."/>
            <person name="Rasmussen M.D."/>
            <person name="Robinson J."/>
            <person name="Stark A."/>
            <person name="Vilella A.J."/>
            <person name="Wen J."/>
            <person name="Xie X."/>
            <person name="Zody M.C."/>
            <person name="Baldwin J."/>
            <person name="Bloom T."/>
            <person name="Chin C.W."/>
            <person name="Heiman D."/>
            <person name="Nicol R."/>
            <person name="Nusbaum C."/>
            <person name="Young S."/>
            <person name="Wilkinson J."/>
            <person name="Worley K.C."/>
            <person name="Kovar C.L."/>
            <person name="Muzny D.M."/>
            <person name="Gibbs R.A."/>
            <person name="Cree A."/>
            <person name="Dihn H.H."/>
            <person name="Fowler G."/>
            <person name="Jhangiani S."/>
            <person name="Joshi V."/>
            <person name="Lee S."/>
            <person name="Lewis L.R."/>
            <person name="Nazareth L.V."/>
            <person name="Okwuonu G."/>
            <person name="Santibanez J."/>
            <person name="Warren W.C."/>
            <person name="Mardis E.R."/>
            <person name="Weinstock G.M."/>
            <person name="Wilson R.K."/>
            <person name="Delehaunty K."/>
            <person name="Dooling D."/>
            <person name="Fronik C."/>
            <person name="Fulton L."/>
            <person name="Fulton B."/>
            <person name="Graves T."/>
            <person name="Minx P."/>
            <person name="Sodergren E."/>
            <person name="Birney E."/>
            <person name="Margulies E.H."/>
            <person name="Herrero J."/>
            <person name="Green E.D."/>
            <person name="Haussler D."/>
            <person name="Siepel A."/>
            <person name="Goldman N."/>
            <person name="Pollard K.S."/>
            <person name="Pedersen J.S."/>
            <person name="Lander E.S."/>
            <person name="Kellis M."/>
        </authorList>
    </citation>
    <scope>NUCLEOTIDE SEQUENCE [LARGE SCALE GENOMIC DNA]</scope>
    <source>
        <strain evidence="9 10">Thorbecke inbred</strain>
    </source>
</reference>
<dbReference type="FunCoup" id="A0A5F9DKW6">
    <property type="interactions" value="990"/>
</dbReference>
<dbReference type="AlphaFoldDB" id="A0A5F9DKW6"/>
<evidence type="ECO:0000313" key="10">
    <source>
        <dbReference type="Proteomes" id="UP000001811"/>
    </source>
</evidence>
<proteinExistence type="inferred from homology"/>
<keyword evidence="5 8" id="KW-0496">Mitochondrion</keyword>
<evidence type="ECO:0000256" key="2">
    <source>
        <dbReference type="ARBA" id="ARBA00022763"/>
    </source>
</evidence>
<dbReference type="PANTHER" id="PTHR31340:SF3">
    <property type="entry name" value="MITOCHONDRIAL GENOME MAINTENANCE EXONUCLEASE 1"/>
    <property type="match status" value="1"/>
</dbReference>
<accession>A0A5F9DKW6</accession>
<dbReference type="InterPro" id="IPR011604">
    <property type="entry name" value="PDDEXK-like_dom_sf"/>
</dbReference>
<dbReference type="Ensembl" id="ENSOCUT00000036442.1">
    <property type="protein sequence ID" value="ENSOCUP00000046770.1"/>
    <property type="gene ID" value="ENSOCUG00000017083.4"/>
</dbReference>
<keyword evidence="6" id="KW-0234">DNA repair</keyword>
<keyword evidence="1 8" id="KW-0540">Nuclease</keyword>
<evidence type="ECO:0000256" key="1">
    <source>
        <dbReference type="ARBA" id="ARBA00022722"/>
    </source>
</evidence>
<dbReference type="GO" id="GO:0045145">
    <property type="term" value="F:single-stranded DNA 5'-3' DNA exonuclease activity"/>
    <property type="evidence" value="ECO:0007669"/>
    <property type="project" value="Ensembl"/>
</dbReference>